<keyword evidence="10 14" id="KW-0326">Glycosidase</keyword>
<dbReference type="PANTHER" id="PTHR22762:SF67">
    <property type="entry name" value="ALPHA_BETA-GLUCOSIDASE AGDC-RELATED"/>
    <property type="match status" value="1"/>
</dbReference>
<dbReference type="InterPro" id="IPR011013">
    <property type="entry name" value="Gal_mutarotase_sf_dom"/>
</dbReference>
<evidence type="ECO:0000256" key="5">
    <source>
        <dbReference type="ARBA" id="ARBA00022525"/>
    </source>
</evidence>
<dbReference type="InterPro" id="IPR048395">
    <property type="entry name" value="Glyco_hydro_31_C"/>
</dbReference>
<dbReference type="Gene3D" id="2.60.40.1180">
    <property type="entry name" value="Golgi alpha-mannosidase II"/>
    <property type="match status" value="2"/>
</dbReference>
<dbReference type="CDD" id="cd14752">
    <property type="entry name" value="GH31_N"/>
    <property type="match status" value="1"/>
</dbReference>
<dbReference type="InParanoid" id="E4V249"/>
<evidence type="ECO:0000259" key="18">
    <source>
        <dbReference type="Pfam" id="PF21365"/>
    </source>
</evidence>
<evidence type="ECO:0000256" key="8">
    <source>
        <dbReference type="ARBA" id="ARBA00023180"/>
    </source>
</evidence>
<accession>E4V249</accession>
<dbReference type="GO" id="GO:0005576">
    <property type="term" value="C:extracellular region"/>
    <property type="evidence" value="ECO:0007669"/>
    <property type="project" value="UniProtKB-SubCell"/>
</dbReference>
<dbReference type="SUPFAM" id="SSF74650">
    <property type="entry name" value="Galactose mutarotase-like"/>
    <property type="match status" value="1"/>
</dbReference>
<reference evidence="20" key="1">
    <citation type="journal article" date="2012" name="MBio">
        <title>Comparative genome analysis of Trichophyton rubrum and related dermatophytes reveals candidate genes involved in infection.</title>
        <authorList>
            <person name="Martinez D.A."/>
            <person name="Oliver B.G."/>
            <person name="Graeser Y."/>
            <person name="Goldberg J.M."/>
            <person name="Li W."/>
            <person name="Martinez-Rossi N.M."/>
            <person name="Monod M."/>
            <person name="Shelest E."/>
            <person name="Barton R.C."/>
            <person name="Birch E."/>
            <person name="Brakhage A.A."/>
            <person name="Chen Z."/>
            <person name="Gurr S.J."/>
            <person name="Heiman D."/>
            <person name="Heitman J."/>
            <person name="Kosti I."/>
            <person name="Rossi A."/>
            <person name="Saif S."/>
            <person name="Samalova M."/>
            <person name="Saunders C.W."/>
            <person name="Shea T."/>
            <person name="Summerbell R.C."/>
            <person name="Xu J."/>
            <person name="Young S."/>
            <person name="Zeng Q."/>
            <person name="Birren B.W."/>
            <person name="Cuomo C.A."/>
            <person name="White T.C."/>
        </authorList>
    </citation>
    <scope>NUCLEOTIDE SEQUENCE [LARGE SCALE GENOMIC DNA]</scope>
    <source>
        <strain evidence="20">ATCC MYA-4604 / CBS 118893</strain>
    </source>
</reference>
<keyword evidence="12" id="KW-0624">Polysaccharide degradation</keyword>
<evidence type="ECO:0000256" key="3">
    <source>
        <dbReference type="ARBA" id="ARBA00004613"/>
    </source>
</evidence>
<dbReference type="RefSeq" id="XP_003171122.1">
    <property type="nucleotide sequence ID" value="XM_003171074.1"/>
</dbReference>
<proteinExistence type="inferred from homology"/>
<dbReference type="Pfam" id="PF13802">
    <property type="entry name" value="Gal_mutarotas_2"/>
    <property type="match status" value="1"/>
</dbReference>
<dbReference type="Pfam" id="PF21365">
    <property type="entry name" value="Glyco_hydro_31_3rd"/>
    <property type="match status" value="1"/>
</dbReference>
<feature type="chain" id="PRO_5003190934" evidence="15">
    <location>
        <begin position="22"/>
        <end position="896"/>
    </location>
</feature>
<comment type="function">
    <text evidence="13">Glucosidase involved in the degradation of cellulosic biomass. Has both alpha- and beta-glucosidase activity.</text>
</comment>
<dbReference type="Proteomes" id="UP000002669">
    <property type="component" value="Unassembled WGS sequence"/>
</dbReference>
<dbReference type="CDD" id="cd06602">
    <property type="entry name" value="GH31_MGAM_SI_GAA"/>
    <property type="match status" value="1"/>
</dbReference>
<dbReference type="GO" id="GO:0030246">
    <property type="term" value="F:carbohydrate binding"/>
    <property type="evidence" value="ECO:0007669"/>
    <property type="project" value="InterPro"/>
</dbReference>
<keyword evidence="9" id="KW-0119">Carbohydrate metabolism</keyword>
<dbReference type="HOGENOM" id="CLU_000631_11_0_1"/>
<dbReference type="Gene3D" id="3.20.20.80">
    <property type="entry name" value="Glycosidases"/>
    <property type="match status" value="1"/>
</dbReference>
<evidence type="ECO:0000313" key="19">
    <source>
        <dbReference type="EMBL" id="EFR04114.1"/>
    </source>
</evidence>
<evidence type="ECO:0000256" key="9">
    <source>
        <dbReference type="ARBA" id="ARBA00023277"/>
    </source>
</evidence>
<dbReference type="SUPFAM" id="SSF51011">
    <property type="entry name" value="Glycosyl hydrolase domain"/>
    <property type="match status" value="1"/>
</dbReference>
<keyword evidence="11" id="KW-0961">Cell wall biogenesis/degradation</keyword>
<evidence type="ECO:0000256" key="13">
    <source>
        <dbReference type="ARBA" id="ARBA00025512"/>
    </source>
</evidence>
<dbReference type="GO" id="GO:0008422">
    <property type="term" value="F:beta-glucosidase activity"/>
    <property type="evidence" value="ECO:0007669"/>
    <property type="project" value="UniProtKB-EC"/>
</dbReference>
<keyword evidence="6 15" id="KW-0732">Signal</keyword>
<feature type="domain" description="Glycoside hydrolase family 31 TIM barrel" evidence="16">
    <location>
        <begin position="270"/>
        <end position="674"/>
    </location>
</feature>
<sequence>MFGRTLALAAVLATTAVSVAASLEKCPGYKASNIKDNGHTLTADLRLAGKACNVYGDDIRQLKLRVEYQTHERLHVIIDDPKEDVYQVPESVFPRPESEENVGTSMKSALQFSMTQKPFSFKITRRATGEVLFDTSNSPLVFESQYLRLRTSLPDEPNLYGLGEHSDPLRLKTDGLVTTLWNRDAFGIPPGTNLYGSHPVYYDHRGKSGTHGVFLLNSNGMDVKVASEDSGNGKKYLEYNTLGGVFDFYFMAGPTPKEVASQYAEVVGLPAMMPYWGFGFHQCRYGYRDAFNVAEVVYNYSQAGIPLETMWTDIDYMDGRKVFTLDSLRFPIDEMRALVKYLHDHDQHYVVMVDPAVSYGDNDAFYRGKEQDIFMKTSNGSIYKGAVWPGVTAFPDWFHPGTQDYWNNEFKSFFNPEKGIDIDALWIDMNEAANFCDWPCSDPEGWERDHDLPPTPPPVRQIPRPLPGFPSELQPRSVKLVRRNGVKITSKAGLPGRNLIDPPYKIHNEAGSISNKTMDTNLIHANGLVEYDTHNLYGTMMSSVSRESLLARRPTKRPLVITRSTFAGAGTHVGHWLGDNLSEWSQYRFSISQILQFAAIYQVPMVGADVCGFGGNTTEELCARWAMLGAFYPFYRNHNDIAGRDQEFYRWESVAEAARTAIGIRYKLLDYIYTGFHRQTQSGDPILKPLFYIYPEDKDTFAIDLQFFYGDALLVSPVTEEGATSVKIYLPDDIFYDFYTGKPLEGKGEVITMDNIPVTHIPLHFRGGQIVPMRANSANTTTELRKQPFDLVICLDREGNAEGSLYLDDGDSLEQVHTSEINFKYHHGVLKISGKFDFQHEEGWDIKNIFVLGYKQNINAQDKGSKNKDTQYDAILNKLTVKTEISLMGPSEVTLH</sequence>
<dbReference type="InterPro" id="IPR000322">
    <property type="entry name" value="Glyco_hydro_31_TIM"/>
</dbReference>
<dbReference type="OrthoDB" id="5839090at2759"/>
<dbReference type="InterPro" id="IPR017853">
    <property type="entry name" value="GH"/>
</dbReference>
<dbReference type="InterPro" id="IPR030459">
    <property type="entry name" value="Glyco_hydro_31_CS"/>
</dbReference>
<evidence type="ECO:0000256" key="6">
    <source>
        <dbReference type="ARBA" id="ARBA00022729"/>
    </source>
</evidence>
<evidence type="ECO:0000259" key="17">
    <source>
        <dbReference type="Pfam" id="PF13802"/>
    </source>
</evidence>
<comment type="catalytic activity">
    <reaction evidence="1">
        <text>Hydrolysis of terminal, non-reducing beta-D-glucosyl residues with release of beta-D-glucose.</text>
        <dbReference type="EC" id="3.2.1.21"/>
    </reaction>
</comment>
<evidence type="ECO:0000256" key="12">
    <source>
        <dbReference type="ARBA" id="ARBA00023326"/>
    </source>
</evidence>
<evidence type="ECO:0000256" key="15">
    <source>
        <dbReference type="SAM" id="SignalP"/>
    </source>
</evidence>
<dbReference type="Gene3D" id="2.60.40.1760">
    <property type="entry name" value="glycosyl hydrolase (family 31)"/>
    <property type="match status" value="1"/>
</dbReference>
<feature type="domain" description="Glycoside hydrolase family 31 N-terminal" evidence="17">
    <location>
        <begin position="83"/>
        <end position="220"/>
    </location>
</feature>
<dbReference type="OMA" id="YKGAVWP"/>
<dbReference type="AlphaFoldDB" id="E4V249"/>
<dbReference type="EMBL" id="DS989827">
    <property type="protein sequence ID" value="EFR04114.1"/>
    <property type="molecule type" value="Genomic_DNA"/>
</dbReference>
<keyword evidence="20" id="KW-1185">Reference proteome</keyword>
<dbReference type="GeneID" id="10026371"/>
<evidence type="ECO:0000259" key="16">
    <source>
        <dbReference type="Pfam" id="PF01055"/>
    </source>
</evidence>
<dbReference type="InterPro" id="IPR025887">
    <property type="entry name" value="Glyco_hydro_31_N_dom"/>
</dbReference>
<evidence type="ECO:0000256" key="2">
    <source>
        <dbReference type="ARBA" id="ARBA00001657"/>
    </source>
</evidence>
<comment type="subcellular location">
    <subcellularLocation>
        <location evidence="3">Secreted</location>
    </subcellularLocation>
</comment>
<gene>
    <name evidence="19" type="ORF">MGYG_07121</name>
</gene>
<feature type="domain" description="Glycosyl hydrolase family 31 C-terminal" evidence="18">
    <location>
        <begin position="683"/>
        <end position="771"/>
    </location>
</feature>
<evidence type="ECO:0000313" key="20">
    <source>
        <dbReference type="Proteomes" id="UP000002669"/>
    </source>
</evidence>
<organism evidence="20">
    <name type="scientific">Arthroderma gypseum (strain ATCC MYA-4604 / CBS 118893)</name>
    <name type="common">Microsporum gypseum</name>
    <dbReference type="NCBI Taxonomy" id="535722"/>
    <lineage>
        <taxon>Eukaryota</taxon>
        <taxon>Fungi</taxon>
        <taxon>Dikarya</taxon>
        <taxon>Ascomycota</taxon>
        <taxon>Pezizomycotina</taxon>
        <taxon>Eurotiomycetes</taxon>
        <taxon>Eurotiomycetidae</taxon>
        <taxon>Onygenales</taxon>
        <taxon>Arthrodermataceae</taxon>
        <taxon>Nannizzia</taxon>
    </lineage>
</organism>
<dbReference type="Pfam" id="PF01055">
    <property type="entry name" value="Glyco_hydro_31_2nd"/>
    <property type="match status" value="1"/>
</dbReference>
<keyword evidence="7 14" id="KW-0378">Hydrolase</keyword>
<evidence type="ECO:0000256" key="14">
    <source>
        <dbReference type="RuleBase" id="RU361185"/>
    </source>
</evidence>
<protein>
    <submittedName>
        <fullName evidence="19">Alpha-glucosidase</fullName>
    </submittedName>
</protein>
<evidence type="ECO:0000256" key="7">
    <source>
        <dbReference type="ARBA" id="ARBA00022801"/>
    </source>
</evidence>
<dbReference type="GO" id="GO:0004558">
    <property type="term" value="F:alpha-1,4-glucosidase activity"/>
    <property type="evidence" value="ECO:0007669"/>
    <property type="project" value="UniProtKB-EC"/>
</dbReference>
<evidence type="ECO:0000256" key="1">
    <source>
        <dbReference type="ARBA" id="ARBA00000448"/>
    </source>
</evidence>
<keyword evidence="5" id="KW-0964">Secreted</keyword>
<dbReference type="PANTHER" id="PTHR22762">
    <property type="entry name" value="ALPHA-GLUCOSIDASE"/>
    <property type="match status" value="1"/>
</dbReference>
<feature type="signal peptide" evidence="15">
    <location>
        <begin position="1"/>
        <end position="21"/>
    </location>
</feature>
<evidence type="ECO:0000256" key="11">
    <source>
        <dbReference type="ARBA" id="ARBA00023316"/>
    </source>
</evidence>
<dbReference type="STRING" id="535722.E4V249"/>
<dbReference type="GO" id="GO:0071555">
    <property type="term" value="P:cell wall organization"/>
    <property type="evidence" value="ECO:0007669"/>
    <property type="project" value="UniProtKB-KW"/>
</dbReference>
<dbReference type="VEuPathDB" id="FungiDB:MGYG_07121"/>
<evidence type="ECO:0000256" key="10">
    <source>
        <dbReference type="ARBA" id="ARBA00023295"/>
    </source>
</evidence>
<dbReference type="GO" id="GO:0000272">
    <property type="term" value="P:polysaccharide catabolic process"/>
    <property type="evidence" value="ECO:0007669"/>
    <property type="project" value="UniProtKB-KW"/>
</dbReference>
<comment type="similarity">
    <text evidence="4 14">Belongs to the glycosyl hydrolase 31 family.</text>
</comment>
<dbReference type="PROSITE" id="PS00707">
    <property type="entry name" value="GLYCOSYL_HYDROL_F31_2"/>
    <property type="match status" value="1"/>
</dbReference>
<evidence type="ECO:0000256" key="4">
    <source>
        <dbReference type="ARBA" id="ARBA00007806"/>
    </source>
</evidence>
<dbReference type="SUPFAM" id="SSF51445">
    <property type="entry name" value="(Trans)glycosidases"/>
    <property type="match status" value="1"/>
</dbReference>
<dbReference type="InterPro" id="IPR013780">
    <property type="entry name" value="Glyco_hydro_b"/>
</dbReference>
<keyword evidence="8" id="KW-0325">Glycoprotein</keyword>
<comment type="catalytic activity">
    <reaction evidence="2">
        <text>Hydrolysis of terminal, non-reducing (1-&gt;4)-linked alpha-D-glucose residues with release of alpha-D-glucose.</text>
        <dbReference type="EC" id="3.2.1.20"/>
    </reaction>
</comment>
<name>E4V249_ARTGP</name>
<dbReference type="eggNOG" id="KOG1065">
    <property type="taxonomic scope" value="Eukaryota"/>
</dbReference>